<dbReference type="OrthoDB" id="2691851at2759"/>
<organism evidence="1 2">
    <name type="scientific">Hypholoma sublateritium (strain FD-334 SS-4)</name>
    <dbReference type="NCBI Taxonomy" id="945553"/>
    <lineage>
        <taxon>Eukaryota</taxon>
        <taxon>Fungi</taxon>
        <taxon>Dikarya</taxon>
        <taxon>Basidiomycota</taxon>
        <taxon>Agaricomycotina</taxon>
        <taxon>Agaricomycetes</taxon>
        <taxon>Agaricomycetidae</taxon>
        <taxon>Agaricales</taxon>
        <taxon>Agaricineae</taxon>
        <taxon>Strophariaceae</taxon>
        <taxon>Hypholoma</taxon>
    </lineage>
</organism>
<feature type="non-terminal residue" evidence="1">
    <location>
        <position position="403"/>
    </location>
</feature>
<dbReference type="AlphaFoldDB" id="A0A0D2LP22"/>
<dbReference type="Proteomes" id="UP000054270">
    <property type="component" value="Unassembled WGS sequence"/>
</dbReference>
<name>A0A0D2LP22_HYPSF</name>
<proteinExistence type="predicted"/>
<dbReference type="OMA" id="RICKTIC"/>
<evidence type="ECO:0000313" key="2">
    <source>
        <dbReference type="Proteomes" id="UP000054270"/>
    </source>
</evidence>
<evidence type="ECO:0000313" key="1">
    <source>
        <dbReference type="EMBL" id="KJA12558.1"/>
    </source>
</evidence>
<keyword evidence="2" id="KW-1185">Reference proteome</keyword>
<dbReference type="EMBL" id="KN818148">
    <property type="protein sequence ID" value="KJA12558.1"/>
    <property type="molecule type" value="Genomic_DNA"/>
</dbReference>
<accession>A0A0D2LP22</accession>
<sequence length="403" mass="45369">MVLMVDEIATEKRIRWDDQTNHFLGVCRQHGKATSLDFNTVEDMIELFDCLDKGEVHYAAEATVAALGILSEDTRIYAGRPILISGDCKRESGVEHAKVLQTVLDAIDRLKDKIGLRVVSIASDGETRRGSSLAQMTLKKKLEASSPIYPLLKDLVFMDFHIGPNDITADKDWKHVVKRIRNYTIRARGVVIRDFRITPAIIANHLKSAGHTAVHVNALFNPEDSQDVTLAFNLLKDIWTLPMITDHSNPSFIAARHALRILGKLLHHIVFPYLCTELSLSEQLEHLSAAIHLAFALYYDAGSQFMPTLLYQDLVIMVKNIIFCVAKAKNDDMDGKLYIILLGTDRLEELFGILRTMIGNDANLDIFQLASRLTGTTQVSNILAKYPQWDRSPRRLKLPALTR</sequence>
<gene>
    <name evidence="1" type="ORF">HYPSUDRAFT_1096618</name>
</gene>
<protein>
    <submittedName>
        <fullName evidence="1">Uncharacterized protein</fullName>
    </submittedName>
</protein>
<reference evidence="2" key="1">
    <citation type="submission" date="2014-04" db="EMBL/GenBank/DDBJ databases">
        <title>Evolutionary Origins and Diversification of the Mycorrhizal Mutualists.</title>
        <authorList>
            <consortium name="DOE Joint Genome Institute"/>
            <consortium name="Mycorrhizal Genomics Consortium"/>
            <person name="Kohler A."/>
            <person name="Kuo A."/>
            <person name="Nagy L.G."/>
            <person name="Floudas D."/>
            <person name="Copeland A."/>
            <person name="Barry K.W."/>
            <person name="Cichocki N."/>
            <person name="Veneault-Fourrey C."/>
            <person name="LaButti K."/>
            <person name="Lindquist E.A."/>
            <person name="Lipzen A."/>
            <person name="Lundell T."/>
            <person name="Morin E."/>
            <person name="Murat C."/>
            <person name="Riley R."/>
            <person name="Ohm R."/>
            <person name="Sun H."/>
            <person name="Tunlid A."/>
            <person name="Henrissat B."/>
            <person name="Grigoriev I.V."/>
            <person name="Hibbett D.S."/>
            <person name="Martin F."/>
        </authorList>
    </citation>
    <scope>NUCLEOTIDE SEQUENCE [LARGE SCALE GENOMIC DNA]</scope>
    <source>
        <strain evidence="2">FD-334 SS-4</strain>
    </source>
</reference>